<sequence>MSSTTQPQRSAQLDQTIYTVIEIVMYMIHTSIIVVTFFRRKTIYQNPFYYIMSAICFVDLLYFVIITMLVIRGAYYGPLTHIYEEHTWIASAGFCLSNVFGYGQFFGQSLIAVNRFTIFWFPVKHKKISTFIYGGAASVTAIFSGLALLKYYLLKRNHQITHIANLEVRMLEPFCKTKSVHSSNVGNRRQVYYGREPSALQVKSPTKIEPIEFCAAMSDAIITAFRHDDISARLIQLNDSARLHDSYLRLFRVFRKQDTASKFGQRHELVFIGYLQNTATYKTRQFGYYRGRSETTVPESEFQTAFIQHLYSTLSEDDILAISKSWELKEAVYLVRSKVTYPLSFSDLWLRQVNLKQFVLVLNGITFETGDILEKVLSSNANLKSCNYLNFGFLPFDMCLQPFFNYFDSLPCWPREFGFAFKSESISIAMIKEKNASIYEMVKQRRPRGGGGNVLEIAIQPDDMEAICHFYVDNSNKYAKTGVSIFERGKAYFLLEVL</sequence>
<comment type="subcellular location">
    <subcellularLocation>
        <location evidence="1">Membrane</location>
        <topology evidence="1">Multi-pass membrane protein</topology>
    </subcellularLocation>
</comment>
<dbReference type="GO" id="GO:0016020">
    <property type="term" value="C:membrane"/>
    <property type="evidence" value="ECO:0007669"/>
    <property type="project" value="UniProtKB-SubCell"/>
</dbReference>
<keyword evidence="4 6" id="KW-1133">Transmembrane helix</keyword>
<evidence type="ECO:0000256" key="6">
    <source>
        <dbReference type="RuleBase" id="RU280813"/>
    </source>
</evidence>
<evidence type="ECO:0000256" key="3">
    <source>
        <dbReference type="ARBA" id="ARBA00022692"/>
    </source>
</evidence>
<keyword evidence="7" id="KW-1185">Reference proteome</keyword>
<proteinExistence type="inferred from homology"/>
<dbReference type="GO" id="GO:0007606">
    <property type="term" value="P:sensory perception of chemical stimulus"/>
    <property type="evidence" value="ECO:0007669"/>
    <property type="project" value="UniProtKB-UniRule"/>
</dbReference>
<feature type="transmembrane region" description="Helical" evidence="6">
    <location>
        <begin position="17"/>
        <end position="38"/>
    </location>
</feature>
<accession>A0A7E4W511</accession>
<evidence type="ECO:0000256" key="2">
    <source>
        <dbReference type="ARBA" id="ARBA00005692"/>
    </source>
</evidence>
<feature type="transmembrane region" description="Helical" evidence="6">
    <location>
        <begin position="128"/>
        <end position="153"/>
    </location>
</feature>
<organism evidence="7 8">
    <name type="scientific">Panagrellus redivivus</name>
    <name type="common">Microworm</name>
    <dbReference type="NCBI Taxonomy" id="6233"/>
    <lineage>
        <taxon>Eukaryota</taxon>
        <taxon>Metazoa</taxon>
        <taxon>Ecdysozoa</taxon>
        <taxon>Nematoda</taxon>
        <taxon>Chromadorea</taxon>
        <taxon>Rhabditida</taxon>
        <taxon>Tylenchina</taxon>
        <taxon>Panagrolaimomorpha</taxon>
        <taxon>Panagrolaimoidea</taxon>
        <taxon>Panagrolaimidae</taxon>
        <taxon>Panagrellus</taxon>
    </lineage>
</organism>
<dbReference type="Pfam" id="PF02118">
    <property type="entry name" value="Srg"/>
    <property type="match status" value="1"/>
</dbReference>
<dbReference type="WBParaSite" id="Pan_g652.t1">
    <property type="protein sequence ID" value="Pan_g652.t1"/>
    <property type="gene ID" value="Pan_g652"/>
</dbReference>
<dbReference type="GO" id="GO:0004888">
    <property type="term" value="F:transmembrane signaling receptor activity"/>
    <property type="evidence" value="ECO:0007669"/>
    <property type="project" value="InterPro"/>
</dbReference>
<keyword evidence="5 6" id="KW-0472">Membrane</keyword>
<dbReference type="AlphaFoldDB" id="A0A7E4W511"/>
<reference evidence="7" key="1">
    <citation type="journal article" date="2013" name="Genetics">
        <title>The draft genome and transcriptome of Panagrellus redivivus are shaped by the harsh demands of a free-living lifestyle.</title>
        <authorList>
            <person name="Srinivasan J."/>
            <person name="Dillman A.R."/>
            <person name="Macchietto M.G."/>
            <person name="Heikkinen L."/>
            <person name="Lakso M."/>
            <person name="Fracchia K.M."/>
            <person name="Antoshechkin I."/>
            <person name="Mortazavi A."/>
            <person name="Wong G."/>
            <person name="Sternberg P.W."/>
        </authorList>
    </citation>
    <scope>NUCLEOTIDE SEQUENCE [LARGE SCALE GENOMIC DNA]</scope>
    <source>
        <strain evidence="7">MT8872</strain>
    </source>
</reference>
<feature type="transmembrane region" description="Helical" evidence="6">
    <location>
        <begin position="87"/>
        <end position="107"/>
    </location>
</feature>
<evidence type="ECO:0000256" key="1">
    <source>
        <dbReference type="ARBA" id="ARBA00004141"/>
    </source>
</evidence>
<name>A0A7E4W511_PANRE</name>
<dbReference type="Proteomes" id="UP000492821">
    <property type="component" value="Unassembled WGS sequence"/>
</dbReference>
<dbReference type="InterPro" id="IPR000609">
    <property type="entry name" value="7TM_GPCR_serpentine_rcpt_Srg"/>
</dbReference>
<protein>
    <recommendedName>
        <fullName evidence="6">Serpentine receptor class gamma</fullName>
    </recommendedName>
</protein>
<feature type="transmembrane region" description="Helical" evidence="6">
    <location>
        <begin position="50"/>
        <end position="75"/>
    </location>
</feature>
<dbReference type="SUPFAM" id="SSF81321">
    <property type="entry name" value="Family A G protein-coupled receptor-like"/>
    <property type="match status" value="1"/>
</dbReference>
<evidence type="ECO:0000256" key="5">
    <source>
        <dbReference type="ARBA" id="ARBA00023136"/>
    </source>
</evidence>
<comment type="caution">
    <text evidence="6">Lacks conserved residue(s) required for the propagation of feature annotation.</text>
</comment>
<evidence type="ECO:0000313" key="8">
    <source>
        <dbReference type="WBParaSite" id="Pan_g652.t1"/>
    </source>
</evidence>
<evidence type="ECO:0000256" key="4">
    <source>
        <dbReference type="ARBA" id="ARBA00022989"/>
    </source>
</evidence>
<dbReference type="Gene3D" id="1.20.1070.10">
    <property type="entry name" value="Rhodopsin 7-helix transmembrane proteins"/>
    <property type="match status" value="1"/>
</dbReference>
<comment type="similarity">
    <text evidence="2 6">Belongs to the nematode receptor-like protein srg family.</text>
</comment>
<evidence type="ECO:0000313" key="7">
    <source>
        <dbReference type="Proteomes" id="UP000492821"/>
    </source>
</evidence>
<keyword evidence="3 6" id="KW-0812">Transmembrane</keyword>
<reference evidence="8" key="2">
    <citation type="submission" date="2020-10" db="UniProtKB">
        <authorList>
            <consortium name="WormBaseParasite"/>
        </authorList>
    </citation>
    <scope>IDENTIFICATION</scope>
</reference>